<sequence length="899" mass="103273">MGKDNKRLLSKIRFEILHGDALRLFQEEYFALDIIRILYEDNVDEKEKIQLLTLLQEYGGLGLELSSVDQIITSLVDICSQYLNQVPKSSFLSQLIITATSLTLQFNLVKNDLHICDMLIDLLLPLVKKVDDTSNLQLRGIACCCLEEMECFCPGLLKKYLTPILKTAQLESTYMYQDIVCLLSRIIHHITTKQNVFESKETKHSRHSTDEPPSPDEQSLLNMEVKQFVSLVMDNYIPFTPACLWTLIDTIVTIVKSDWETPPSIFKSLALQYMSTFDASLFLMVVYLKMEFPRQILLNSEEVLLHKRFVMASLHPAHSVLHRHLMLSCLADYIEYNEREQCKYSVMNSVPVIASKQIADLNPTAFDDISIQLKKVLILNKCLPPALDSDNSFLLNNLQSMKKLAQSTDDPHAAVSLYCALFHFYCRHHTSKLGTNIQNLMLELVCSNSKFIPYTLDFLMQVEKDVPDSSIYLYLLEELQKMVTSTDMVTITEDLLYNYLDVLKMTANDERISPLATVRFLHISVLHSLANDKLSWSLATAVLEVCRNILLHHNTQTIFTEIDSFLHLLMTSSKDVDIIDRATFYYSLLNGAADTKIREVLSCADIMMTRRQLTNIIHSPCTPSNPALIVTLEKPYMKWERISFQPIWKESEVYSEEINSDYKETLSDQDVFEHYLKLIAAEDCTYFLTEYRLSMTPHCTLDELRAITININIDANFTSIPAIHIPFLKKEDSEMVQLEFYSRKPFPGDFSTWSIFASVNKVTMYCCLGTTSISFTDLMMPIPWKILGVPDDRKYLLFNKVWEHITESNNNSGPAALQSIKILPINQTGLKKLKESELNPYVVYCNNEMVHCAIFLPPHHHLLLKLKCMTDKTAVSILTDFWQILPSVNTYLESLQDFL</sequence>
<evidence type="ECO:0000313" key="5">
    <source>
        <dbReference type="RefSeq" id="XP_029643618.1"/>
    </source>
</evidence>
<reference evidence="5 6" key="1">
    <citation type="submission" date="2025-08" db="UniProtKB">
        <authorList>
            <consortium name="RefSeq"/>
        </authorList>
    </citation>
    <scope>IDENTIFICATION</scope>
</reference>
<dbReference type="AlphaFoldDB" id="A0A6P7SYY6"/>
<dbReference type="GO" id="GO:0030119">
    <property type="term" value="C:AP-type membrane coat adaptor complex"/>
    <property type="evidence" value="ECO:0007669"/>
    <property type="project" value="TreeGrafter"/>
</dbReference>
<accession>A0A6P7SYY6</accession>
<name>A0A6P7SYY6_9MOLL</name>
<dbReference type="InterPro" id="IPR048979">
    <property type="entry name" value="AP5B1_middle"/>
</dbReference>
<dbReference type="GO" id="GO:0016197">
    <property type="term" value="P:endosomal transport"/>
    <property type="evidence" value="ECO:0007669"/>
    <property type="project" value="InterPro"/>
</dbReference>
<dbReference type="InterPro" id="IPR048981">
    <property type="entry name" value="AP5B1_C"/>
</dbReference>
<evidence type="ECO:0000259" key="2">
    <source>
        <dbReference type="Pfam" id="PF21588"/>
    </source>
</evidence>
<evidence type="ECO:0000256" key="1">
    <source>
        <dbReference type="SAM" id="MobiDB-lite"/>
    </source>
</evidence>
<dbReference type="InterPro" id="IPR038741">
    <property type="entry name" value="AP5B1"/>
</dbReference>
<protein>
    <submittedName>
        <fullName evidence="5">AP-5 complex subunit beta-1-like isoform X1</fullName>
    </submittedName>
    <submittedName>
        <fullName evidence="6">AP-5 complex subunit beta-1-like isoform X2</fullName>
    </submittedName>
</protein>
<feature type="domain" description="AP5B1 middle" evidence="2">
    <location>
        <begin position="224"/>
        <end position="597"/>
    </location>
</feature>
<dbReference type="Proteomes" id="UP000515154">
    <property type="component" value="Linkage group LG12"/>
</dbReference>
<evidence type="ECO:0000313" key="6">
    <source>
        <dbReference type="RefSeq" id="XP_036363766.1"/>
    </source>
</evidence>
<dbReference type="PANTHER" id="PTHR34033">
    <property type="entry name" value="AP-5 COMPLEX SUBUNIT BETA-1"/>
    <property type="match status" value="1"/>
</dbReference>
<gene>
    <name evidence="5 6" type="primary">LOC115218012</name>
</gene>
<feature type="region of interest" description="Disordered" evidence="1">
    <location>
        <begin position="198"/>
        <end position="218"/>
    </location>
</feature>
<feature type="compositionally biased region" description="Basic and acidic residues" evidence="1">
    <location>
        <begin position="198"/>
        <end position="210"/>
    </location>
</feature>
<feature type="domain" description="AP5B1 C-terminal" evidence="3">
    <location>
        <begin position="797"/>
        <end position="894"/>
    </location>
</feature>
<dbReference type="GO" id="GO:0005765">
    <property type="term" value="C:lysosomal membrane"/>
    <property type="evidence" value="ECO:0007669"/>
    <property type="project" value="TreeGrafter"/>
</dbReference>
<evidence type="ECO:0000313" key="4">
    <source>
        <dbReference type="Proteomes" id="UP000515154"/>
    </source>
</evidence>
<organism evidence="4 5">
    <name type="scientific">Octopus sinensis</name>
    <name type="common">East Asian common octopus</name>
    <dbReference type="NCBI Taxonomy" id="2607531"/>
    <lineage>
        <taxon>Eukaryota</taxon>
        <taxon>Metazoa</taxon>
        <taxon>Spiralia</taxon>
        <taxon>Lophotrochozoa</taxon>
        <taxon>Mollusca</taxon>
        <taxon>Cephalopoda</taxon>
        <taxon>Coleoidea</taxon>
        <taxon>Octopodiformes</taxon>
        <taxon>Octopoda</taxon>
        <taxon>Incirrata</taxon>
        <taxon>Octopodidae</taxon>
        <taxon>Octopus</taxon>
    </lineage>
</organism>
<dbReference type="KEGG" id="osn:115218012"/>
<dbReference type="RefSeq" id="XP_036363766.1">
    <property type="nucleotide sequence ID" value="XM_036507873.1"/>
</dbReference>
<evidence type="ECO:0000259" key="3">
    <source>
        <dbReference type="Pfam" id="PF21590"/>
    </source>
</evidence>
<keyword evidence="4" id="KW-1185">Reference proteome</keyword>
<dbReference type="PANTHER" id="PTHR34033:SF1">
    <property type="entry name" value="AP-5 COMPLEX SUBUNIT BETA-1"/>
    <property type="match status" value="1"/>
</dbReference>
<dbReference type="Pfam" id="PF21590">
    <property type="entry name" value="AP5B1_C"/>
    <property type="match status" value="1"/>
</dbReference>
<dbReference type="Pfam" id="PF21588">
    <property type="entry name" value="AP5B1_middle"/>
    <property type="match status" value="1"/>
</dbReference>
<proteinExistence type="predicted"/>
<dbReference type="RefSeq" id="XP_029643618.1">
    <property type="nucleotide sequence ID" value="XM_029787758.2"/>
</dbReference>